<dbReference type="GO" id="GO:0006508">
    <property type="term" value="P:proteolysis"/>
    <property type="evidence" value="ECO:0007669"/>
    <property type="project" value="UniProtKB-KW"/>
</dbReference>
<organism evidence="2 3">
    <name type="scientific">Rhodovastum atsumiense</name>
    <dbReference type="NCBI Taxonomy" id="504468"/>
    <lineage>
        <taxon>Bacteria</taxon>
        <taxon>Pseudomonadati</taxon>
        <taxon>Pseudomonadota</taxon>
        <taxon>Alphaproteobacteria</taxon>
        <taxon>Acetobacterales</taxon>
        <taxon>Acetobacteraceae</taxon>
        <taxon>Rhodovastum</taxon>
    </lineage>
</organism>
<dbReference type="SMART" id="SM00228">
    <property type="entry name" value="PDZ"/>
    <property type="match status" value="1"/>
</dbReference>
<dbReference type="RefSeq" id="WP_150045367.1">
    <property type="nucleotide sequence ID" value="NZ_OW485601.1"/>
</dbReference>
<dbReference type="SUPFAM" id="SSF50156">
    <property type="entry name" value="PDZ domain-like"/>
    <property type="match status" value="1"/>
</dbReference>
<protein>
    <submittedName>
        <fullName evidence="2">Serine protease</fullName>
    </submittedName>
</protein>
<dbReference type="InterPro" id="IPR036034">
    <property type="entry name" value="PDZ_sf"/>
</dbReference>
<keyword evidence="3" id="KW-1185">Reference proteome</keyword>
<dbReference type="GO" id="GO:0004252">
    <property type="term" value="F:serine-type endopeptidase activity"/>
    <property type="evidence" value="ECO:0007669"/>
    <property type="project" value="InterPro"/>
</dbReference>
<dbReference type="Pfam" id="PF13365">
    <property type="entry name" value="Trypsin_2"/>
    <property type="match status" value="1"/>
</dbReference>
<dbReference type="SUPFAM" id="SSF50494">
    <property type="entry name" value="Trypsin-like serine proteases"/>
    <property type="match status" value="1"/>
</dbReference>
<dbReference type="OrthoDB" id="7296822at2"/>
<dbReference type="InterPro" id="IPR001940">
    <property type="entry name" value="Peptidase_S1C"/>
</dbReference>
<gene>
    <name evidence="2" type="ORF">F1189_29025</name>
</gene>
<dbReference type="Pfam" id="PF13180">
    <property type="entry name" value="PDZ_2"/>
    <property type="match status" value="1"/>
</dbReference>
<dbReference type="InterPro" id="IPR001478">
    <property type="entry name" value="PDZ"/>
</dbReference>
<evidence type="ECO:0000313" key="2">
    <source>
        <dbReference type="EMBL" id="KAA5608448.1"/>
    </source>
</evidence>
<evidence type="ECO:0000313" key="3">
    <source>
        <dbReference type="Proteomes" id="UP000325255"/>
    </source>
</evidence>
<dbReference type="Proteomes" id="UP000325255">
    <property type="component" value="Unassembled WGS sequence"/>
</dbReference>
<comment type="caution">
    <text evidence="2">The sequence shown here is derived from an EMBL/GenBank/DDBJ whole genome shotgun (WGS) entry which is preliminary data.</text>
</comment>
<evidence type="ECO:0000259" key="1">
    <source>
        <dbReference type="PROSITE" id="PS50106"/>
    </source>
</evidence>
<reference evidence="2 3" key="1">
    <citation type="submission" date="2019-09" db="EMBL/GenBank/DDBJ databases">
        <title>Genome sequence of Rhodovastum atsumiense, a diverse member of the Acetobacteraceae family of non-sulfur purple photosynthetic bacteria.</title>
        <authorList>
            <person name="Meyer T."/>
            <person name="Kyndt J."/>
        </authorList>
    </citation>
    <scope>NUCLEOTIDE SEQUENCE [LARGE SCALE GENOMIC DNA]</scope>
    <source>
        <strain evidence="2 3">DSM 21279</strain>
    </source>
</reference>
<name>A0A5M6ILL5_9PROT</name>
<dbReference type="InterPro" id="IPR009003">
    <property type="entry name" value="Peptidase_S1_PA"/>
</dbReference>
<dbReference type="Gene3D" id="2.30.42.10">
    <property type="match status" value="1"/>
</dbReference>
<dbReference type="AlphaFoldDB" id="A0A5M6ILL5"/>
<proteinExistence type="predicted"/>
<dbReference type="EMBL" id="VWPK01000082">
    <property type="protein sequence ID" value="KAA5608448.1"/>
    <property type="molecule type" value="Genomic_DNA"/>
</dbReference>
<accession>A0A5M6ILL5</accession>
<dbReference type="PROSITE" id="PS50106">
    <property type="entry name" value="PDZ"/>
    <property type="match status" value="1"/>
</dbReference>
<feature type="domain" description="PDZ" evidence="1">
    <location>
        <begin position="218"/>
        <end position="301"/>
    </location>
</feature>
<keyword evidence="2" id="KW-0378">Hydrolase</keyword>
<dbReference type="Gene3D" id="2.40.10.120">
    <property type="match status" value="1"/>
</dbReference>
<dbReference type="PRINTS" id="PR00834">
    <property type="entry name" value="PROTEASES2C"/>
</dbReference>
<sequence length="323" mass="34352">MDEPDWDIPTNLQPDPDEYGFDLERTLRAVVGLRANVPPDAFTASTLGTERTGSGIVIREDGLVLTIGYLITEAETVWLITGDGRAVPGHALGFDQATGFGLVQALGRLNLPAVEFGNSDAATLGTTGIIAACGGRERAVETKVVGKQEFAGYWEYLLEEALFTAPAHPFWSGAALLGRDGKLLGIGSLILQQGDGKRRMDLNMIVPIGLLPPILDDILTLGRPKAPPRPWLGLYAMESDGGIVIGGTATKGPAERAGLLQGDRIIGVGEESITDLASLWRKVWSTGTAGAPVVLRVNRDGSTQTVCVMSADRMSFLRGPRLH</sequence>
<keyword evidence="2" id="KW-0645">Protease</keyword>